<organism evidence="2 3">
    <name type="scientific">Linnemannia elongata AG-77</name>
    <dbReference type="NCBI Taxonomy" id="1314771"/>
    <lineage>
        <taxon>Eukaryota</taxon>
        <taxon>Fungi</taxon>
        <taxon>Fungi incertae sedis</taxon>
        <taxon>Mucoromycota</taxon>
        <taxon>Mortierellomycotina</taxon>
        <taxon>Mortierellomycetes</taxon>
        <taxon>Mortierellales</taxon>
        <taxon>Mortierellaceae</taxon>
        <taxon>Linnemannia</taxon>
    </lineage>
</organism>
<dbReference type="AlphaFoldDB" id="A0A197K4Q6"/>
<dbReference type="InterPro" id="IPR001810">
    <property type="entry name" value="F-box_dom"/>
</dbReference>
<evidence type="ECO:0000313" key="3">
    <source>
        <dbReference type="Proteomes" id="UP000078512"/>
    </source>
</evidence>
<dbReference type="Gene3D" id="3.80.10.10">
    <property type="entry name" value="Ribonuclease Inhibitor"/>
    <property type="match status" value="1"/>
</dbReference>
<evidence type="ECO:0000259" key="1">
    <source>
        <dbReference type="PROSITE" id="PS50181"/>
    </source>
</evidence>
<reference evidence="2 3" key="1">
    <citation type="submission" date="2016-05" db="EMBL/GenBank/DDBJ databases">
        <title>Genome sequencing reveals origins of a unique bacterial endosymbiosis in the earliest lineages of terrestrial Fungi.</title>
        <authorList>
            <consortium name="DOE Joint Genome Institute"/>
            <person name="Uehling J."/>
            <person name="Gryganskyi A."/>
            <person name="Hameed K."/>
            <person name="Tschaplinski T."/>
            <person name="Misztal P."/>
            <person name="Wu S."/>
            <person name="Desiro A."/>
            <person name="Vande Pol N."/>
            <person name="Du Z.-Y."/>
            <person name="Zienkiewicz A."/>
            <person name="Zienkiewicz K."/>
            <person name="Morin E."/>
            <person name="Tisserant E."/>
            <person name="Splivallo R."/>
            <person name="Hainaut M."/>
            <person name="Henrissat B."/>
            <person name="Ohm R."/>
            <person name="Kuo A."/>
            <person name="Yan J."/>
            <person name="Lipzen A."/>
            <person name="Nolan M."/>
            <person name="Labutti K."/>
            <person name="Barry K."/>
            <person name="Goldstein A."/>
            <person name="Labbe J."/>
            <person name="Schadt C."/>
            <person name="Tuskan G."/>
            <person name="Grigoriev I."/>
            <person name="Martin F."/>
            <person name="Vilgalys R."/>
            <person name="Bonito G."/>
        </authorList>
    </citation>
    <scope>NUCLEOTIDE SEQUENCE [LARGE SCALE GENOMIC DNA]</scope>
    <source>
        <strain evidence="2 3">AG-77</strain>
    </source>
</reference>
<keyword evidence="3" id="KW-1185">Reference proteome</keyword>
<dbReference type="SUPFAM" id="SSF81383">
    <property type="entry name" value="F-box domain"/>
    <property type="match status" value="1"/>
</dbReference>
<dbReference type="Proteomes" id="UP000078512">
    <property type="component" value="Unassembled WGS sequence"/>
</dbReference>
<dbReference type="SUPFAM" id="SSF52047">
    <property type="entry name" value="RNI-like"/>
    <property type="match status" value="1"/>
</dbReference>
<feature type="domain" description="F-box" evidence="1">
    <location>
        <begin position="1"/>
        <end position="46"/>
    </location>
</feature>
<accession>A0A197K4Q6</accession>
<protein>
    <recommendedName>
        <fullName evidence="1">F-box domain-containing protein</fullName>
    </recommendedName>
</protein>
<dbReference type="OrthoDB" id="2354556at2759"/>
<dbReference type="PROSITE" id="PS50181">
    <property type="entry name" value="FBOX"/>
    <property type="match status" value="1"/>
</dbReference>
<name>A0A197K4Q6_9FUNG</name>
<evidence type="ECO:0000313" key="2">
    <source>
        <dbReference type="EMBL" id="OAQ32465.1"/>
    </source>
</evidence>
<dbReference type="InterPro" id="IPR036047">
    <property type="entry name" value="F-box-like_dom_sf"/>
</dbReference>
<dbReference type="InterPro" id="IPR032675">
    <property type="entry name" value="LRR_dom_sf"/>
</dbReference>
<proteinExistence type="predicted"/>
<sequence>MTTVLDLPDEIRLLIGKELPKKSIYSLIRVCRSFYSSFIPCIWSDLSISYPKESTVVTADQVRLNAHRIESITFSTTLTQYYYAIAYPRLHTLRMMAFYRDEKDNNHLQVQLQGKIDFLKRHPFLRKLNYQQKDTLSREFWEVVATALVQLEDLMFTGVVEQDTVDAFWRACERVKNLHLSDVTLRSNSMPILLTLSFRQLRDLAIITFPWQEDQPRQMWPVQLLERAKDSENLKRLEWSIGDVAFPVQLVLDAFEENCWRELCELSIGGEACSDQEVAAVLRSLTSRRLTVFELWSGRFGPLTYNCLKEMYFGHLRDLRLSQAPGATSSMVQEIMTECVHLVSLEAPYILVRSIATASKSWGCLKLEKLAVYFASQVDDEAGWDGRAFQQIARLKRMRTLDLTRDPHGPSLYDDEVRRSQDILDMQTLDLRLPSSRMTLDSSNNGDGGDIRGWSSLLQLREFSFDGDRQWMGVDELKWMIEHWRDLKCISGDFRAASGIASGDRLKQLLVQHGIMHYEDI</sequence>
<dbReference type="EMBL" id="KV442025">
    <property type="protein sequence ID" value="OAQ32465.1"/>
    <property type="molecule type" value="Genomic_DNA"/>
</dbReference>
<gene>
    <name evidence="2" type="ORF">K457DRAFT_309829</name>
</gene>